<dbReference type="AlphaFoldDB" id="A0A4Y2EL80"/>
<protein>
    <submittedName>
        <fullName evidence="1">Uncharacterized protein</fullName>
    </submittedName>
</protein>
<proteinExistence type="predicted"/>
<keyword evidence="2" id="KW-1185">Reference proteome</keyword>
<organism evidence="1 2">
    <name type="scientific">Araneus ventricosus</name>
    <name type="common">Orbweaver spider</name>
    <name type="synonym">Epeira ventricosa</name>
    <dbReference type="NCBI Taxonomy" id="182803"/>
    <lineage>
        <taxon>Eukaryota</taxon>
        <taxon>Metazoa</taxon>
        <taxon>Ecdysozoa</taxon>
        <taxon>Arthropoda</taxon>
        <taxon>Chelicerata</taxon>
        <taxon>Arachnida</taxon>
        <taxon>Araneae</taxon>
        <taxon>Araneomorphae</taxon>
        <taxon>Entelegynae</taxon>
        <taxon>Araneoidea</taxon>
        <taxon>Araneidae</taxon>
        <taxon>Araneus</taxon>
    </lineage>
</organism>
<gene>
    <name evidence="1" type="ORF">AVEN_116692_1</name>
</gene>
<dbReference type="EMBL" id="BGPR01000617">
    <property type="protein sequence ID" value="GBM28675.1"/>
    <property type="molecule type" value="Genomic_DNA"/>
</dbReference>
<comment type="caution">
    <text evidence="1">The sequence shown here is derived from an EMBL/GenBank/DDBJ whole genome shotgun (WGS) entry which is preliminary data.</text>
</comment>
<reference evidence="1 2" key="1">
    <citation type="journal article" date="2019" name="Sci. Rep.">
        <title>Orb-weaving spider Araneus ventricosus genome elucidates the spidroin gene catalogue.</title>
        <authorList>
            <person name="Kono N."/>
            <person name="Nakamura H."/>
            <person name="Ohtoshi R."/>
            <person name="Moran D.A.P."/>
            <person name="Shinohara A."/>
            <person name="Yoshida Y."/>
            <person name="Fujiwara M."/>
            <person name="Mori M."/>
            <person name="Tomita M."/>
            <person name="Arakawa K."/>
        </authorList>
    </citation>
    <scope>NUCLEOTIDE SEQUENCE [LARGE SCALE GENOMIC DNA]</scope>
</reference>
<dbReference type="Proteomes" id="UP000499080">
    <property type="component" value="Unassembled WGS sequence"/>
</dbReference>
<evidence type="ECO:0000313" key="1">
    <source>
        <dbReference type="EMBL" id="GBM28675.1"/>
    </source>
</evidence>
<accession>A0A4Y2EL80</accession>
<evidence type="ECO:0000313" key="2">
    <source>
        <dbReference type="Proteomes" id="UP000499080"/>
    </source>
</evidence>
<sequence length="97" mass="11428">MLPDPDESSVACPIVIPRTFRKIQRISPNSPLYSVMPSVQPKLKLVHHFCNYYAQQCDDLSSLRRDYNAGGWRDKEIKILYIFWPQDFIYLSYSEKV</sequence>
<name>A0A4Y2EL80_ARAVE</name>